<evidence type="ECO:0000256" key="12">
    <source>
        <dbReference type="HAMAP-Rule" id="MF_00111"/>
    </source>
</evidence>
<comment type="catalytic activity">
    <reaction evidence="11 12">
        <text>phosphoenolpyruvate + UDP-N-acetyl-alpha-D-glucosamine = UDP-N-acetyl-3-O-(1-carboxyvinyl)-alpha-D-glucosamine + phosphate</text>
        <dbReference type="Rhea" id="RHEA:18681"/>
        <dbReference type="ChEBI" id="CHEBI:43474"/>
        <dbReference type="ChEBI" id="CHEBI:57705"/>
        <dbReference type="ChEBI" id="CHEBI:58702"/>
        <dbReference type="ChEBI" id="CHEBI:68483"/>
        <dbReference type="EC" id="2.5.1.7"/>
    </reaction>
</comment>
<dbReference type="PANTHER" id="PTHR43783">
    <property type="entry name" value="UDP-N-ACETYLGLUCOSAMINE 1-CARBOXYVINYLTRANSFERASE"/>
    <property type="match status" value="1"/>
</dbReference>
<evidence type="ECO:0000256" key="3">
    <source>
        <dbReference type="ARBA" id="ARBA00022490"/>
    </source>
</evidence>
<evidence type="ECO:0000256" key="11">
    <source>
        <dbReference type="ARBA" id="ARBA00047527"/>
    </source>
</evidence>
<dbReference type="InterPro" id="IPR005750">
    <property type="entry name" value="UDP_GlcNAc_COvinyl_MurA"/>
</dbReference>
<dbReference type="SUPFAM" id="SSF55205">
    <property type="entry name" value="EPT/RTPC-like"/>
    <property type="match status" value="1"/>
</dbReference>
<dbReference type="EMBL" id="JACRTC010000001">
    <property type="protein sequence ID" value="MBC8569380.1"/>
    <property type="molecule type" value="Genomic_DNA"/>
</dbReference>
<dbReference type="GO" id="GO:0071555">
    <property type="term" value="P:cell wall organization"/>
    <property type="evidence" value="ECO:0007669"/>
    <property type="project" value="UniProtKB-KW"/>
</dbReference>
<feature type="active site" description="Proton donor" evidence="12">
    <location>
        <position position="117"/>
    </location>
</feature>
<dbReference type="InterPro" id="IPR013792">
    <property type="entry name" value="RNA3'P_cycl/enolpyr_Trfase_a/b"/>
</dbReference>
<dbReference type="EC" id="2.5.1.7" evidence="12"/>
<evidence type="ECO:0000256" key="4">
    <source>
        <dbReference type="ARBA" id="ARBA00022618"/>
    </source>
</evidence>
<accession>A0A926EAF0</accession>
<evidence type="ECO:0000256" key="5">
    <source>
        <dbReference type="ARBA" id="ARBA00022679"/>
    </source>
</evidence>
<evidence type="ECO:0000256" key="7">
    <source>
        <dbReference type="ARBA" id="ARBA00022984"/>
    </source>
</evidence>
<feature type="binding site" evidence="12">
    <location>
        <begin position="122"/>
        <end position="126"/>
    </location>
    <ligand>
        <name>UDP-N-acetyl-alpha-D-glucosamine</name>
        <dbReference type="ChEBI" id="CHEBI:57705"/>
    </ligand>
</feature>
<evidence type="ECO:0000256" key="1">
    <source>
        <dbReference type="ARBA" id="ARBA00004496"/>
    </source>
</evidence>
<dbReference type="GO" id="GO:0019277">
    <property type="term" value="P:UDP-N-acetylgalactosamine biosynthetic process"/>
    <property type="evidence" value="ECO:0007669"/>
    <property type="project" value="InterPro"/>
</dbReference>
<comment type="pathway">
    <text evidence="2 12">Cell wall biogenesis; peptidoglycan biosynthesis.</text>
</comment>
<comment type="function">
    <text evidence="12">Cell wall formation. Adds enolpyruvyl to UDP-N-acetylglucosamine.</text>
</comment>
<keyword evidence="6 12" id="KW-0133">Cell shape</keyword>
<dbReference type="InterPro" id="IPR001986">
    <property type="entry name" value="Enolpyruvate_Tfrase_dom"/>
</dbReference>
<evidence type="ECO:0000256" key="2">
    <source>
        <dbReference type="ARBA" id="ARBA00004752"/>
    </source>
</evidence>
<comment type="similarity">
    <text evidence="10 12">Belongs to the EPSP synthase family. MurA subfamily.</text>
</comment>
<dbReference type="Pfam" id="PF00275">
    <property type="entry name" value="EPSP_synthase"/>
    <property type="match status" value="1"/>
</dbReference>
<comment type="caution">
    <text evidence="12">Lacks conserved residue(s) required for the propagation of feature annotation.</text>
</comment>
<feature type="binding site" evidence="12">
    <location>
        <position position="328"/>
    </location>
    <ligand>
        <name>UDP-N-acetyl-alpha-D-glucosamine</name>
        <dbReference type="ChEBI" id="CHEBI:57705"/>
    </ligand>
</feature>
<comment type="subcellular location">
    <subcellularLocation>
        <location evidence="1 12">Cytoplasm</location>
    </subcellularLocation>
</comment>
<comment type="caution">
    <text evidence="14">The sequence shown here is derived from an EMBL/GenBank/DDBJ whole genome shotgun (WGS) entry which is preliminary data.</text>
</comment>
<dbReference type="NCBIfam" id="NF009470">
    <property type="entry name" value="PRK12830.1"/>
    <property type="match status" value="1"/>
</dbReference>
<dbReference type="GO" id="GO:0005737">
    <property type="term" value="C:cytoplasm"/>
    <property type="evidence" value="ECO:0007669"/>
    <property type="project" value="UniProtKB-SubCell"/>
</dbReference>
<keyword evidence="15" id="KW-1185">Reference proteome</keyword>
<dbReference type="PANTHER" id="PTHR43783:SF2">
    <property type="entry name" value="UDP-N-ACETYLGLUCOSAMINE 1-CARBOXYVINYLTRANSFERASE 2"/>
    <property type="match status" value="1"/>
</dbReference>
<keyword evidence="9 12" id="KW-0961">Cell wall biogenesis/degradation</keyword>
<sequence length="428" mass="45973">MEKYVLTGGVRLQGEVVISGAKNAAVAIIPAAILAEGPCVIENIPNIKDVAVLFKILYEMGASVKVINKNTIKVDTRNIAVPEVPYEMARHMRASYYFLGAMLGRYNRARVSMPGGCDFGVRPIDQHIKGFEALGAKVSLEQGGMIEVVADNLIGSHIYFDVVSVGATINLMLAAVKAKGLTVLENVAKEPHIVDLANFLNSMGADIRGAGTDVIKIHGVPHLGTTNYSIIPDQIEAGTYMIAAAATGGDVLVKNVIPKHLESITAKLIKAGAQVDEFDDCLRVRRSGPLERTSLKTMPHPGFPTDMQPQMTTMLAMANGTSVVTEGVWDNRFRYVDELRRMGANIQVDGKVAVIEGVPQLHGAPVRATDLRAGAALMIAGLCADGVTEIEDIYHIERGYEDIEVKLRGLGADIRKVMVPEPALAKAL</sequence>
<dbReference type="NCBIfam" id="TIGR01072">
    <property type="entry name" value="murA"/>
    <property type="match status" value="1"/>
</dbReference>
<keyword evidence="4 12" id="KW-0132">Cell division</keyword>
<dbReference type="GO" id="GO:0051301">
    <property type="term" value="P:cell division"/>
    <property type="evidence" value="ECO:0007669"/>
    <property type="project" value="UniProtKB-KW"/>
</dbReference>
<dbReference type="Proteomes" id="UP000660861">
    <property type="component" value="Unassembled WGS sequence"/>
</dbReference>
<feature type="binding site" evidence="12">
    <location>
        <position position="306"/>
    </location>
    <ligand>
        <name>UDP-N-acetyl-alpha-D-glucosamine</name>
        <dbReference type="ChEBI" id="CHEBI:57705"/>
    </ligand>
</feature>
<evidence type="ECO:0000259" key="13">
    <source>
        <dbReference type="Pfam" id="PF00275"/>
    </source>
</evidence>
<dbReference type="RefSeq" id="WP_262396484.1">
    <property type="nucleotide sequence ID" value="NZ_JACRTC010000001.1"/>
</dbReference>
<evidence type="ECO:0000313" key="14">
    <source>
        <dbReference type="EMBL" id="MBC8569380.1"/>
    </source>
</evidence>
<keyword evidence="3 12" id="KW-0963">Cytoplasm</keyword>
<dbReference type="HAMAP" id="MF_00111">
    <property type="entry name" value="MurA"/>
    <property type="match status" value="1"/>
</dbReference>
<reference evidence="14" key="1">
    <citation type="submission" date="2020-08" db="EMBL/GenBank/DDBJ databases">
        <title>Genome public.</title>
        <authorList>
            <person name="Liu C."/>
            <person name="Sun Q."/>
        </authorList>
    </citation>
    <scope>NUCLEOTIDE SEQUENCE</scope>
    <source>
        <strain evidence="14">NSJ-54</strain>
    </source>
</reference>
<dbReference type="InterPro" id="IPR050068">
    <property type="entry name" value="MurA_subfamily"/>
</dbReference>
<evidence type="ECO:0000256" key="8">
    <source>
        <dbReference type="ARBA" id="ARBA00023306"/>
    </source>
</evidence>
<organism evidence="14 15">
    <name type="scientific">Zongyangia hominis</name>
    <dbReference type="NCBI Taxonomy" id="2763677"/>
    <lineage>
        <taxon>Bacteria</taxon>
        <taxon>Bacillati</taxon>
        <taxon>Bacillota</taxon>
        <taxon>Clostridia</taxon>
        <taxon>Eubacteriales</taxon>
        <taxon>Oscillospiraceae</taxon>
        <taxon>Zongyangia</taxon>
    </lineage>
</organism>
<dbReference type="AlphaFoldDB" id="A0A926EAF0"/>
<dbReference type="GO" id="GO:0008760">
    <property type="term" value="F:UDP-N-acetylglucosamine 1-carboxyvinyltransferase activity"/>
    <property type="evidence" value="ECO:0007669"/>
    <property type="project" value="UniProtKB-UniRule"/>
</dbReference>
<proteinExistence type="inferred from homology"/>
<dbReference type="CDD" id="cd01555">
    <property type="entry name" value="UdpNAET"/>
    <property type="match status" value="1"/>
</dbReference>
<dbReference type="Gene3D" id="3.65.10.10">
    <property type="entry name" value="Enolpyruvate transferase domain"/>
    <property type="match status" value="2"/>
</dbReference>
<evidence type="ECO:0000313" key="15">
    <source>
        <dbReference type="Proteomes" id="UP000660861"/>
    </source>
</evidence>
<keyword evidence="7 12" id="KW-0573">Peptidoglycan synthesis</keyword>
<keyword evidence="8 12" id="KW-0131">Cell cycle</keyword>
<dbReference type="GO" id="GO:0009252">
    <property type="term" value="P:peptidoglycan biosynthetic process"/>
    <property type="evidence" value="ECO:0007669"/>
    <property type="project" value="UniProtKB-UniRule"/>
</dbReference>
<name>A0A926EAF0_9FIRM</name>
<feature type="domain" description="Enolpyruvate transferase" evidence="13">
    <location>
        <begin position="7"/>
        <end position="407"/>
    </location>
</feature>
<protein>
    <recommendedName>
        <fullName evidence="12">UDP-N-acetylglucosamine 1-carboxyvinyltransferase</fullName>
        <ecNumber evidence="12">2.5.1.7</ecNumber>
    </recommendedName>
    <alternativeName>
        <fullName evidence="12">Enoylpyruvate transferase</fullName>
    </alternativeName>
    <alternativeName>
        <fullName evidence="12">UDP-N-acetylglucosamine enolpyruvyl transferase</fullName>
        <shortName evidence="12">EPT</shortName>
    </alternativeName>
</protein>
<dbReference type="NCBIfam" id="NF006873">
    <property type="entry name" value="PRK09369.1"/>
    <property type="match status" value="1"/>
</dbReference>
<evidence type="ECO:0000256" key="9">
    <source>
        <dbReference type="ARBA" id="ARBA00023316"/>
    </source>
</evidence>
<dbReference type="GO" id="GO:0008360">
    <property type="term" value="P:regulation of cell shape"/>
    <property type="evidence" value="ECO:0007669"/>
    <property type="project" value="UniProtKB-KW"/>
</dbReference>
<feature type="binding site" evidence="12">
    <location>
        <begin position="22"/>
        <end position="23"/>
    </location>
    <ligand>
        <name>phosphoenolpyruvate</name>
        <dbReference type="ChEBI" id="CHEBI:58702"/>
    </ligand>
</feature>
<feature type="binding site" evidence="12">
    <location>
        <position position="93"/>
    </location>
    <ligand>
        <name>UDP-N-acetyl-alpha-D-glucosamine</name>
        <dbReference type="ChEBI" id="CHEBI:57705"/>
    </ligand>
</feature>
<evidence type="ECO:0000256" key="10">
    <source>
        <dbReference type="ARBA" id="ARBA00038367"/>
    </source>
</evidence>
<feature type="modified residue" description="2-(S-cysteinyl)pyruvic acid O-phosphothioketal" evidence="12">
    <location>
        <position position="117"/>
    </location>
</feature>
<dbReference type="FunFam" id="3.65.10.10:FF:000001">
    <property type="entry name" value="UDP-N-acetylglucosamine 1-carboxyvinyltransferase"/>
    <property type="match status" value="1"/>
</dbReference>
<gene>
    <name evidence="12" type="primary">murA</name>
    <name evidence="14" type="ORF">H8709_00860</name>
</gene>
<keyword evidence="5 12" id="KW-0808">Transferase</keyword>
<evidence type="ECO:0000256" key="6">
    <source>
        <dbReference type="ARBA" id="ARBA00022960"/>
    </source>
</evidence>
<keyword evidence="12" id="KW-0670">Pyruvate</keyword>
<dbReference type="InterPro" id="IPR036968">
    <property type="entry name" value="Enolpyruvate_Tfrase_sf"/>
</dbReference>